<dbReference type="Proteomes" id="UP000267821">
    <property type="component" value="Unassembled WGS sequence"/>
</dbReference>
<organism evidence="2 3">
    <name type="scientific">Terfezia boudieri ATCC MYA-4762</name>
    <dbReference type="NCBI Taxonomy" id="1051890"/>
    <lineage>
        <taxon>Eukaryota</taxon>
        <taxon>Fungi</taxon>
        <taxon>Dikarya</taxon>
        <taxon>Ascomycota</taxon>
        <taxon>Pezizomycotina</taxon>
        <taxon>Pezizomycetes</taxon>
        <taxon>Pezizales</taxon>
        <taxon>Pezizaceae</taxon>
        <taxon>Terfezia</taxon>
    </lineage>
</organism>
<dbReference type="AlphaFoldDB" id="A0A3N4LL86"/>
<protein>
    <submittedName>
        <fullName evidence="2">Uncharacterized protein</fullName>
    </submittedName>
</protein>
<reference evidence="2 3" key="1">
    <citation type="journal article" date="2018" name="Nat. Ecol. Evol.">
        <title>Pezizomycetes genomes reveal the molecular basis of ectomycorrhizal truffle lifestyle.</title>
        <authorList>
            <person name="Murat C."/>
            <person name="Payen T."/>
            <person name="Noel B."/>
            <person name="Kuo A."/>
            <person name="Morin E."/>
            <person name="Chen J."/>
            <person name="Kohler A."/>
            <person name="Krizsan K."/>
            <person name="Balestrini R."/>
            <person name="Da Silva C."/>
            <person name="Montanini B."/>
            <person name="Hainaut M."/>
            <person name="Levati E."/>
            <person name="Barry K.W."/>
            <person name="Belfiori B."/>
            <person name="Cichocki N."/>
            <person name="Clum A."/>
            <person name="Dockter R.B."/>
            <person name="Fauchery L."/>
            <person name="Guy J."/>
            <person name="Iotti M."/>
            <person name="Le Tacon F."/>
            <person name="Lindquist E.A."/>
            <person name="Lipzen A."/>
            <person name="Malagnac F."/>
            <person name="Mello A."/>
            <person name="Molinier V."/>
            <person name="Miyauchi S."/>
            <person name="Poulain J."/>
            <person name="Riccioni C."/>
            <person name="Rubini A."/>
            <person name="Sitrit Y."/>
            <person name="Splivallo R."/>
            <person name="Traeger S."/>
            <person name="Wang M."/>
            <person name="Zifcakova L."/>
            <person name="Wipf D."/>
            <person name="Zambonelli A."/>
            <person name="Paolocci F."/>
            <person name="Nowrousian M."/>
            <person name="Ottonello S."/>
            <person name="Baldrian P."/>
            <person name="Spatafora J.W."/>
            <person name="Henrissat B."/>
            <person name="Nagy L.G."/>
            <person name="Aury J.M."/>
            <person name="Wincker P."/>
            <person name="Grigoriev I.V."/>
            <person name="Bonfante P."/>
            <person name="Martin F.M."/>
        </authorList>
    </citation>
    <scope>NUCLEOTIDE SEQUENCE [LARGE SCALE GENOMIC DNA]</scope>
    <source>
        <strain evidence="2 3">ATCC MYA-4762</strain>
    </source>
</reference>
<keyword evidence="3" id="KW-1185">Reference proteome</keyword>
<keyword evidence="1" id="KW-0472">Membrane</keyword>
<proteinExistence type="predicted"/>
<evidence type="ECO:0000256" key="1">
    <source>
        <dbReference type="SAM" id="Phobius"/>
    </source>
</evidence>
<gene>
    <name evidence="2" type="ORF">L211DRAFT_341283</name>
</gene>
<feature type="transmembrane region" description="Helical" evidence="1">
    <location>
        <begin position="30"/>
        <end position="51"/>
    </location>
</feature>
<name>A0A3N4LL86_9PEZI</name>
<dbReference type="EMBL" id="ML121553">
    <property type="protein sequence ID" value="RPB22229.1"/>
    <property type="molecule type" value="Genomic_DNA"/>
</dbReference>
<sequence length="137" mass="15775">MIMATYNDFKILFFHTNPSYLNASTPLIGIHYPIWEVLAFLFLFVSAPAIIRTYPRRSRMIDYMARQFSPKTNPRPFIRRSRPGCSSKNDRVFFFGVPCVQVCLMKLITGCSTGCSQRYGLTGRAKTHMGRSVRAHR</sequence>
<evidence type="ECO:0000313" key="3">
    <source>
        <dbReference type="Proteomes" id="UP000267821"/>
    </source>
</evidence>
<evidence type="ECO:0000313" key="2">
    <source>
        <dbReference type="EMBL" id="RPB22229.1"/>
    </source>
</evidence>
<keyword evidence="1" id="KW-0812">Transmembrane</keyword>
<accession>A0A3N4LL86</accession>
<keyword evidence="1" id="KW-1133">Transmembrane helix</keyword>
<dbReference type="InParanoid" id="A0A3N4LL86"/>